<reference evidence="3 4" key="1">
    <citation type="submission" date="2016-02" db="EMBL/GenBank/DDBJ databases">
        <title>Genome analysis of coral dinoflagellate symbionts highlights evolutionary adaptations to a symbiotic lifestyle.</title>
        <authorList>
            <person name="Aranda M."/>
            <person name="Li Y."/>
            <person name="Liew Y.J."/>
            <person name="Baumgarten S."/>
            <person name="Simakov O."/>
            <person name="Wilson M."/>
            <person name="Piel J."/>
            <person name="Ashoor H."/>
            <person name="Bougouffa S."/>
            <person name="Bajic V.B."/>
            <person name="Ryu T."/>
            <person name="Ravasi T."/>
            <person name="Bayer T."/>
            <person name="Micklem G."/>
            <person name="Kim H."/>
            <person name="Bhak J."/>
            <person name="Lajeunesse T.C."/>
            <person name="Voolstra C.R."/>
        </authorList>
    </citation>
    <scope>NUCLEOTIDE SEQUENCE [LARGE SCALE GENOMIC DNA]</scope>
    <source>
        <strain evidence="3 4">CCMP2467</strain>
    </source>
</reference>
<feature type="compositionally biased region" description="Basic and acidic residues" evidence="1">
    <location>
        <begin position="2013"/>
        <end position="2025"/>
    </location>
</feature>
<dbReference type="SMART" id="SM00863">
    <property type="entry name" value="tRNA_SAD"/>
    <property type="match status" value="1"/>
</dbReference>
<comment type="caution">
    <text evidence="3">The sequence shown here is derived from an EMBL/GenBank/DDBJ whole genome shotgun (WGS) entry which is preliminary data.</text>
</comment>
<feature type="domain" description="RWD" evidence="2">
    <location>
        <begin position="1543"/>
        <end position="1668"/>
    </location>
</feature>
<sequence>MPAPIKIRGTATRGELLKVMQRWDQLGRLYICRGSEVSSLDRCELFAVAKDVDKDRQILHRKRRNLREKHVPGASKDLPHGVLLCQLPLEGDKICACSVDDVKDFYHAYTATEARARSSPVGPLFRSSEVAHFKAYADAVAEGRISRGEMLACCFKGLGMGDHAAVDIAQESHVNLLKSYGAMIEGEVLRYRDPVPNSQSGFYEGIMIDDHLGVQLLERKGTLGATLKQPGRDQAVFSAAETAYTDVGLEAHPKKRLRRSVHAKVWGTEIEGNKGLIGTTRGRLLSLARLSSEVSRPGAIDQQVLEGTLGLWGFCAQFRRPLFSYMYKVYHESGHEAVDAPFRLSIGARNEFAVLACLAPLCLNDVNAIPDDFLYCVDASPSGAGVCRARVGRDVAREVWRRGDKQGYRCPLLTRFVASLKGCGYEEAEFEDLCEESEPEVEPHGSDGSLGFKPLGEISADVWPAFDKLQGGTGAQPGWRLPQDLARLCHHGFGACDKGDLKLVKPWMIWKACQGPLIAGFFWLVLCSFVPLTLAPRPAPRGERQRELLTRGRVTAETYRIRVKLLRELEDWLTPKIPGFSLEALARGHIDVLSEWLEEYLISMYLEGKSRRAAAETLNGLSQTFGWLRSSLAGPWGLIRTWEGLEPVQHHPPMPIQVLHALVVTALCWQWHRMAVLLVLGFFGLLRPAELIGLRRQDLFLPGDHFEGDVLYIRVSQPKTRHRAANCQHVRLDEKYIPSWIAMMVGSTPQWRKIWNGSWSAFKHRFDLLQTEVLRACTFLPSSLRPGGATFLFRQWDENLPRVQWRGALSPPTHPKRKRGIHNYDTGTARPSLLSLRLEMQSTITRAKGYESQDPSVSSVAALQLIRNGTVRMRHRWIQEYSGMNAEVIFRPGWAKKVWKLFAASTSLDGVFMLDYILLDTCWFDGRQLDVKDAKAKELVMQELAGSSLDTECTSPRIMGMQPKASKMKELVDKKVATNIEFVDGVRMIAMDGVSCGCGGTHVEHSGEIGEVSIKKIQAKQGNIRVSYAIAAPAQAALILSEKDGAAVKVSRVRVSESRLLGTVLSWKGRFGWIRADKRINHQESAKHGGRIYVHISDVDGREELTENARVSFMAYSDGDGLGAEQVRAESQLPPSPAYPTGAASVVKTRAVPPAQQRSSPGAGPGQSASSAAKSAAKASATVAGPLKPKPKPHPCPARLKALLPSDCCCPISLTSLEELPVDPFGLLGTTESAEVPKEGIWGEAAEELLRANPNQVIHWFDGRFLASFLVSSGQLIDPVNRRELSRGECRSLDEYICAHGCPAVHVADAFDLANAVKTTTQAEGPAAVRMAALEREAASMLRSLFDFRSVRNVPQPAWQTTPEPGAESDALQASEQSASDWPVLGASSQDSGREPASIQPERRIRTCTRRTVHNDGGLQVVDDTEFDEEYEEDEDEPLFGPTDPTLAESASAPRRARAARLPRSRGDRAQITFSVTGRARAEPTGEGRVGGQAGSSQMRLSTQLEDSEGDDHQEDDHIPPPLEVEAWVPEWATPDLHERLLTEIDVVSAMFPDECQVLTQDVQAHLQECLSNGLVSRRPDPLRVQVAQHVDGPNGGCTVYLEFSLPPFYPLHEPSLTLKAADEGAPVWMRDALQSLQGTLRTELHNLEGSEVMVKAVEWLTQHGPTAFARERESSHVNKAAPAKKQAPAVSQQAVESKAERIEQARRERLSAKFTDKWDLCYAFIKHGSCKDKNCQWRHELPPKKEETKEVKETKVETKAKQGAGKKKSKACSDSLVFESRKSTHSPWRLGKARQPVSHEALTQGPSLAMPGYGYGYGASRESDSETSSRDSESSESLASEVEVGQSIPRVHQKGTKAVQGPQRLDVQGDISQALPKRRRVTFKEEVLILTDSAREFTKLNLRHGSTRKRFKEPPPVAKRASRGTDDGARTAIRSPPPERRVLESAMGSLEVRRQPKPERSQEVAEPDGRKKNRKEKSHSPDGSTQQGGAVGVVQDEAGVETSWEPNVAPTRMREEPDADRDVPNVRTQGQKQAAQEVKKKRKKQDSARLPLEREKQHIASEHEAAQAVKAAEVAPPEDPTRQQTRPAATEIEENPGVPSKKEPWNRDRPVDFEEATSQLAVSEDSQVEAQTATSTEDKSTAKTQELQPEALETDANEAIEATKGTLTREIRLAKEWRPPPSLVLPKDVLPWNAVEYRGTELRSRAKSRQQPQLQVEATQVVLQPKPAQEVARGVAARGIRLAEEWRPPPPLALPQDIQPWNPAEYRGTELRARAKSRQHLQLQVEEAAGDYTTKLAGLLRALETDFAEPAALLKRFWMQLAMGERARFVQEFPQFLRYLPDTMRATSRLP</sequence>
<feature type="compositionally biased region" description="Polar residues" evidence="1">
    <location>
        <begin position="2117"/>
        <end position="2136"/>
    </location>
</feature>
<dbReference type="SUPFAM" id="SSF54495">
    <property type="entry name" value="UBC-like"/>
    <property type="match status" value="1"/>
</dbReference>
<dbReference type="InterPro" id="IPR011010">
    <property type="entry name" value="DNA_brk_join_enz"/>
</dbReference>
<dbReference type="Pfam" id="PF05773">
    <property type="entry name" value="RWD"/>
    <property type="match status" value="1"/>
</dbReference>
<feature type="compositionally biased region" description="Polar residues" evidence="1">
    <location>
        <begin position="1495"/>
        <end position="1505"/>
    </location>
</feature>
<feature type="compositionally biased region" description="Basic and acidic residues" evidence="1">
    <location>
        <begin position="2101"/>
        <end position="2113"/>
    </location>
</feature>
<evidence type="ECO:0000313" key="3">
    <source>
        <dbReference type="EMBL" id="OLP91829.1"/>
    </source>
</evidence>
<feature type="region of interest" description="Disordered" evidence="1">
    <location>
        <begin position="1148"/>
        <end position="1192"/>
    </location>
</feature>
<feature type="compositionally biased region" description="Basic and acidic residues" evidence="1">
    <location>
        <begin position="2046"/>
        <end position="2066"/>
    </location>
</feature>
<dbReference type="Proteomes" id="UP000186817">
    <property type="component" value="Unassembled WGS sequence"/>
</dbReference>
<dbReference type="InterPro" id="IPR006575">
    <property type="entry name" value="RWD_dom"/>
</dbReference>
<dbReference type="SUPFAM" id="SSF55186">
    <property type="entry name" value="ThrRS/AlaRS common domain"/>
    <property type="match status" value="1"/>
</dbReference>
<proteinExistence type="predicted"/>
<feature type="compositionally biased region" description="Low complexity" evidence="1">
    <location>
        <begin position="1836"/>
        <end position="1845"/>
    </location>
</feature>
<dbReference type="GO" id="GO:0005524">
    <property type="term" value="F:ATP binding"/>
    <property type="evidence" value="ECO:0007669"/>
    <property type="project" value="InterPro"/>
</dbReference>
<dbReference type="GO" id="GO:0043039">
    <property type="term" value="P:tRNA aminoacylation"/>
    <property type="evidence" value="ECO:0007669"/>
    <property type="project" value="InterPro"/>
</dbReference>
<feature type="region of interest" description="Disordered" evidence="1">
    <location>
        <begin position="1416"/>
        <end position="1516"/>
    </location>
</feature>
<dbReference type="InterPro" id="IPR016135">
    <property type="entry name" value="UBQ-conjugating_enzyme/RWD"/>
</dbReference>
<feature type="compositionally biased region" description="Low complexity" evidence="1">
    <location>
        <begin position="2067"/>
        <end position="2076"/>
    </location>
</feature>
<name>A0A1Q9D9M7_SYMMI</name>
<feature type="compositionally biased region" description="Basic and acidic residues" evidence="1">
    <location>
        <begin position="1952"/>
        <end position="1971"/>
    </location>
</feature>
<dbReference type="InterPro" id="IPR018163">
    <property type="entry name" value="Thr/Ala-tRNA-synth_IIc_edit"/>
</dbReference>
<dbReference type="SUPFAM" id="SSF50249">
    <property type="entry name" value="Nucleic acid-binding proteins"/>
    <property type="match status" value="1"/>
</dbReference>
<feature type="region of interest" description="Disordered" evidence="1">
    <location>
        <begin position="1356"/>
        <end position="1401"/>
    </location>
</feature>
<dbReference type="GO" id="GO:0004812">
    <property type="term" value="F:aminoacyl-tRNA ligase activity"/>
    <property type="evidence" value="ECO:0007669"/>
    <property type="project" value="InterPro"/>
</dbReference>
<dbReference type="GO" id="GO:0003677">
    <property type="term" value="F:DNA binding"/>
    <property type="evidence" value="ECO:0007669"/>
    <property type="project" value="InterPro"/>
</dbReference>
<feature type="compositionally biased region" description="Low complexity" evidence="1">
    <location>
        <begin position="1159"/>
        <end position="1181"/>
    </location>
</feature>
<dbReference type="PROSITE" id="PS50908">
    <property type="entry name" value="RWD"/>
    <property type="match status" value="1"/>
</dbReference>
<feature type="compositionally biased region" description="Basic residues" evidence="1">
    <location>
        <begin position="1455"/>
        <end position="1464"/>
    </location>
</feature>
<protein>
    <recommendedName>
        <fullName evidence="2">RWD domain-containing protein</fullName>
    </recommendedName>
</protein>
<dbReference type="Gene3D" id="3.30.980.10">
    <property type="entry name" value="Threonyl-trna Synthetase, Chain A, domain 2"/>
    <property type="match status" value="1"/>
</dbReference>
<evidence type="ECO:0000259" key="2">
    <source>
        <dbReference type="PROSITE" id="PS50908"/>
    </source>
</evidence>
<accession>A0A1Q9D9M7</accession>
<feature type="region of interest" description="Disordered" evidence="1">
    <location>
        <begin position="1906"/>
        <end position="2164"/>
    </location>
</feature>
<feature type="region of interest" description="Disordered" evidence="1">
    <location>
        <begin position="1746"/>
        <end position="1872"/>
    </location>
</feature>
<dbReference type="Gene3D" id="2.40.50.140">
    <property type="entry name" value="Nucleic acid-binding proteins"/>
    <property type="match status" value="1"/>
</dbReference>
<dbReference type="Gene3D" id="3.10.110.10">
    <property type="entry name" value="Ubiquitin Conjugating Enzyme"/>
    <property type="match status" value="1"/>
</dbReference>
<evidence type="ECO:0000256" key="1">
    <source>
        <dbReference type="SAM" id="MobiDB-lite"/>
    </source>
</evidence>
<organism evidence="3 4">
    <name type="scientific">Symbiodinium microadriaticum</name>
    <name type="common">Dinoflagellate</name>
    <name type="synonym">Zooxanthella microadriatica</name>
    <dbReference type="NCBI Taxonomy" id="2951"/>
    <lineage>
        <taxon>Eukaryota</taxon>
        <taxon>Sar</taxon>
        <taxon>Alveolata</taxon>
        <taxon>Dinophyceae</taxon>
        <taxon>Suessiales</taxon>
        <taxon>Symbiodiniaceae</taxon>
        <taxon>Symbiodinium</taxon>
    </lineage>
</organism>
<dbReference type="OrthoDB" id="432412at2759"/>
<feature type="compositionally biased region" description="Acidic residues" evidence="1">
    <location>
        <begin position="1423"/>
        <end position="1438"/>
    </location>
</feature>
<evidence type="ECO:0000313" key="4">
    <source>
        <dbReference type="Proteomes" id="UP000186817"/>
    </source>
</evidence>
<dbReference type="InterPro" id="IPR012340">
    <property type="entry name" value="NA-bd_OB-fold"/>
</dbReference>
<feature type="compositionally biased region" description="Basic and acidic residues" evidence="1">
    <location>
        <begin position="1822"/>
        <end position="1834"/>
    </location>
</feature>
<dbReference type="InterPro" id="IPR012947">
    <property type="entry name" value="tRNA_SAD"/>
</dbReference>
<dbReference type="EMBL" id="LSRX01000648">
    <property type="protein sequence ID" value="OLP91829.1"/>
    <property type="molecule type" value="Genomic_DNA"/>
</dbReference>
<dbReference type="SUPFAM" id="SSF56349">
    <property type="entry name" value="DNA breaking-rejoining enzymes"/>
    <property type="match status" value="1"/>
</dbReference>
<gene>
    <name evidence="3" type="ORF">AK812_SmicGene26450</name>
</gene>
<feature type="compositionally biased region" description="Basic and acidic residues" evidence="1">
    <location>
        <begin position="1746"/>
        <end position="1761"/>
    </location>
</feature>
<keyword evidence="4" id="KW-1185">Reference proteome</keyword>